<comment type="similarity">
    <text evidence="1 2">Belongs to the fructosamine kinase family.</text>
</comment>
<dbReference type="SUPFAM" id="SSF56112">
    <property type="entry name" value="Protein kinase-like (PK-like)"/>
    <property type="match status" value="1"/>
</dbReference>
<keyword evidence="6" id="KW-1185">Reference proteome</keyword>
<comment type="caution">
    <text evidence="3">The sequence shown here is derived from an EMBL/GenBank/DDBJ whole genome shotgun (WGS) entry which is preliminary data.</text>
</comment>
<dbReference type="GO" id="GO:0016301">
    <property type="term" value="F:kinase activity"/>
    <property type="evidence" value="ECO:0007669"/>
    <property type="project" value="UniProtKB-UniRule"/>
</dbReference>
<dbReference type="Pfam" id="PF03881">
    <property type="entry name" value="Fructosamin_kin"/>
    <property type="match status" value="1"/>
</dbReference>
<dbReference type="PANTHER" id="PTHR12149:SF8">
    <property type="entry name" value="PROTEIN-RIBULOSAMINE 3-KINASE"/>
    <property type="match status" value="1"/>
</dbReference>
<evidence type="ECO:0000313" key="6">
    <source>
        <dbReference type="Proteomes" id="UP001154259"/>
    </source>
</evidence>
<dbReference type="InterPro" id="IPR011009">
    <property type="entry name" value="Kinase-like_dom_sf"/>
</dbReference>
<dbReference type="Gene3D" id="3.30.200.20">
    <property type="entry name" value="Phosphorylase Kinase, domain 1"/>
    <property type="match status" value="1"/>
</dbReference>
<gene>
    <name evidence="4" type="ORF">R53529_LOCUS528</name>
    <name evidence="3" type="ORF">R53530_LOCUS573</name>
</gene>
<dbReference type="EMBL" id="CAMXCM010000001">
    <property type="protein sequence ID" value="CAI3929855.1"/>
    <property type="molecule type" value="Genomic_DNA"/>
</dbReference>
<accession>A0A9W4X674</accession>
<dbReference type="AlphaFoldDB" id="A0A9W4X674"/>
<dbReference type="PANTHER" id="PTHR12149">
    <property type="entry name" value="FRUCTOSAMINE 3 KINASE-RELATED PROTEIN"/>
    <property type="match status" value="1"/>
</dbReference>
<evidence type="ECO:0000256" key="2">
    <source>
        <dbReference type="PIRNR" id="PIRNR006221"/>
    </source>
</evidence>
<dbReference type="EMBL" id="CAMXCS010000001">
    <property type="protein sequence ID" value="CAI3931071.1"/>
    <property type="molecule type" value="Genomic_DNA"/>
</dbReference>
<evidence type="ECO:0000313" key="5">
    <source>
        <dbReference type="Proteomes" id="UP001154255"/>
    </source>
</evidence>
<protein>
    <submittedName>
        <fullName evidence="3 4">Fructosamine-3-kinase (FN3K)</fullName>
    </submittedName>
</protein>
<organism evidence="3 5">
    <name type="scientific">Commensalibacter communis</name>
    <dbReference type="NCBI Taxonomy" id="2972786"/>
    <lineage>
        <taxon>Bacteria</taxon>
        <taxon>Pseudomonadati</taxon>
        <taxon>Pseudomonadota</taxon>
        <taxon>Alphaproteobacteria</taxon>
        <taxon>Acetobacterales</taxon>
        <taxon>Acetobacteraceae</taxon>
    </lineage>
</organism>
<name>A0A9W4X674_9PROT</name>
<dbReference type="InterPro" id="IPR016477">
    <property type="entry name" value="Fructo-/Ketosamine-3-kinase"/>
</dbReference>
<evidence type="ECO:0000313" key="4">
    <source>
        <dbReference type="EMBL" id="CAI3931071.1"/>
    </source>
</evidence>
<proteinExistence type="inferred from homology"/>
<keyword evidence="2" id="KW-0808">Transferase</keyword>
<evidence type="ECO:0000313" key="3">
    <source>
        <dbReference type="EMBL" id="CAI3929855.1"/>
    </source>
</evidence>
<keyword evidence="2" id="KW-0418">Kinase</keyword>
<dbReference type="RefSeq" id="WP_271788973.1">
    <property type="nucleotide sequence ID" value="NZ_CAMXCL010000001.1"/>
</dbReference>
<dbReference type="Proteomes" id="UP001154255">
    <property type="component" value="Unassembled WGS sequence"/>
</dbReference>
<reference evidence="3" key="1">
    <citation type="submission" date="2022-10" db="EMBL/GenBank/DDBJ databases">
        <authorList>
            <person name="Botero Cardona J."/>
        </authorList>
    </citation>
    <scope>NUCLEOTIDE SEQUENCE</scope>
    <source>
        <strain evidence="3">LMG 31819</strain>
        <strain evidence="4">R-53529</strain>
    </source>
</reference>
<dbReference type="Gene3D" id="3.90.1200.10">
    <property type="match status" value="1"/>
</dbReference>
<dbReference type="PIRSF" id="PIRSF006221">
    <property type="entry name" value="Ketosamine-3-kinase"/>
    <property type="match status" value="1"/>
</dbReference>
<sequence>MSKLSLVQVAEQHLESKIIKTQPLTQGDLSEAFIVTTSEGQNYVVKNGFSPTTEGKMLKFLEQHHIDVPKVIFANDHLLIMEAIQETNCLSKEAWQNLGLTLNKLHQIHHSSYGWKEDYAFGKLLLKNSFSSNWVEFWRENRLLCYINQLPKPIAIQIEKLIARLDHYIPTYPPISLLHGDLWSGNIITNINRPYLIDPACYFGHNEVDIAMLNIFGSPPEAFYNSYSLLEPDWQERLPIYQLFPAIVHYILFGDYYVNMIQTLLTRLKL</sequence>
<dbReference type="Proteomes" id="UP001154259">
    <property type="component" value="Unassembled WGS sequence"/>
</dbReference>
<evidence type="ECO:0000256" key="1">
    <source>
        <dbReference type="ARBA" id="ARBA00009460"/>
    </source>
</evidence>